<dbReference type="EMBL" id="HBUF01471445">
    <property type="protein sequence ID" value="CAG6744618.1"/>
    <property type="molecule type" value="Transcribed_RNA"/>
</dbReference>
<evidence type="ECO:0000256" key="3">
    <source>
        <dbReference type="ARBA" id="ARBA00022692"/>
    </source>
</evidence>
<evidence type="ECO:0000256" key="1">
    <source>
        <dbReference type="ARBA" id="ARBA00004651"/>
    </source>
</evidence>
<evidence type="ECO:0000313" key="7">
    <source>
        <dbReference type="EMBL" id="CAG6744617.1"/>
    </source>
</evidence>
<name>A0A8D8ZC31_9HEMI</name>
<keyword evidence="5 6" id="KW-0472">Membrane</keyword>
<keyword evidence="2 6" id="KW-1003">Cell membrane</keyword>
<comment type="subcellular location">
    <subcellularLocation>
        <location evidence="1 6">Cell membrane</location>
        <topology evidence="1 6">Multi-pass membrane protein</topology>
    </subcellularLocation>
</comment>
<keyword evidence="6" id="KW-0675">Receptor</keyword>
<protein>
    <recommendedName>
        <fullName evidence="6">Gustatory receptor</fullName>
    </recommendedName>
</protein>
<keyword evidence="3 6" id="KW-0812">Transmembrane</keyword>
<dbReference type="EMBL" id="HBUF01471444">
    <property type="protein sequence ID" value="CAG6744617.1"/>
    <property type="molecule type" value="Transcribed_RNA"/>
</dbReference>
<dbReference type="InterPro" id="IPR013604">
    <property type="entry name" value="7TM_chemorcpt"/>
</dbReference>
<proteinExistence type="inferred from homology"/>
<evidence type="ECO:0000256" key="5">
    <source>
        <dbReference type="ARBA" id="ARBA00023136"/>
    </source>
</evidence>
<feature type="transmembrane region" description="Helical" evidence="6">
    <location>
        <begin position="218"/>
        <end position="241"/>
    </location>
</feature>
<feature type="transmembrane region" description="Helical" evidence="6">
    <location>
        <begin position="317"/>
        <end position="343"/>
    </location>
</feature>
<accession>A0A8D8ZC31</accession>
<dbReference type="GO" id="GO:0050909">
    <property type="term" value="P:sensory perception of taste"/>
    <property type="evidence" value="ECO:0007669"/>
    <property type="project" value="InterPro"/>
</dbReference>
<comment type="similarity">
    <text evidence="6">Belongs to the insect chemoreceptor superfamily. Gustatory receptor (GR) family.</text>
</comment>
<dbReference type="GO" id="GO:0005886">
    <property type="term" value="C:plasma membrane"/>
    <property type="evidence" value="ECO:0007669"/>
    <property type="project" value="UniProtKB-SubCell"/>
</dbReference>
<evidence type="ECO:0000256" key="2">
    <source>
        <dbReference type="ARBA" id="ARBA00022475"/>
    </source>
</evidence>
<organism evidence="7">
    <name type="scientific">Cacopsylla melanoneura</name>
    <dbReference type="NCBI Taxonomy" id="428564"/>
    <lineage>
        <taxon>Eukaryota</taxon>
        <taxon>Metazoa</taxon>
        <taxon>Ecdysozoa</taxon>
        <taxon>Arthropoda</taxon>
        <taxon>Hexapoda</taxon>
        <taxon>Insecta</taxon>
        <taxon>Pterygota</taxon>
        <taxon>Neoptera</taxon>
        <taxon>Paraneoptera</taxon>
        <taxon>Hemiptera</taxon>
        <taxon>Sternorrhyncha</taxon>
        <taxon>Psylloidea</taxon>
        <taxon>Psyllidae</taxon>
        <taxon>Psyllinae</taxon>
        <taxon>Cacopsylla</taxon>
    </lineage>
</organism>
<feature type="transmembrane region" description="Helical" evidence="6">
    <location>
        <begin position="247"/>
        <end position="266"/>
    </location>
</feature>
<comment type="caution">
    <text evidence="6">Lacks conserved residue(s) required for the propagation of feature annotation.</text>
</comment>
<dbReference type="AlphaFoldDB" id="A0A8D8ZC31"/>
<evidence type="ECO:0000256" key="6">
    <source>
        <dbReference type="RuleBase" id="RU363108"/>
    </source>
</evidence>
<keyword evidence="6" id="KW-0807">Transducer</keyword>
<dbReference type="GO" id="GO:0007165">
    <property type="term" value="P:signal transduction"/>
    <property type="evidence" value="ECO:0007669"/>
    <property type="project" value="UniProtKB-KW"/>
</dbReference>
<dbReference type="Pfam" id="PF08395">
    <property type="entry name" value="7tm_7"/>
    <property type="match status" value="1"/>
</dbReference>
<sequence length="354" mass="41140">MIHQHLINSLNQLNLLRQLEVPEKNITLTPADHKNIFIAKFTHKTNYVSLVFFVGAFLAQMKMTKQISSLQGYFDQLNENFDEQKKLLPGIFESRRIDPTFKRSVQITVLLVGTSIANIVTSVMNQPTRVIPLSDVFMFCKHFVKLSSLSYCLEFCTLCSMLEYHFVYINSILCQMATVEKVWYKPWFGSSLEKVGIWHRTLCETLNEVNRMHQLQSLLSVVSWTIHLLPHLFLFGIRLIGSEDSKEYYSVIQFVLSIRYIVMIYLRCHFTSNVTYEANKTKMHLCNFLMKYKDEQLIAQIKTILQQMSCGNTEFRLCGLVIISTSFFLSTMLAVVGYFIIILQSYMSELDSEN</sequence>
<keyword evidence="4 6" id="KW-1133">Transmembrane helix</keyword>
<reference evidence="7" key="1">
    <citation type="submission" date="2021-05" db="EMBL/GenBank/DDBJ databases">
        <authorList>
            <person name="Alioto T."/>
            <person name="Alioto T."/>
            <person name="Gomez Garrido J."/>
        </authorList>
    </citation>
    <scope>NUCLEOTIDE SEQUENCE</scope>
</reference>
<comment type="function">
    <text evidence="6">Gustatory receptor which mediates acceptance or avoidance behavior, depending on its substrates.</text>
</comment>
<evidence type="ECO:0000256" key="4">
    <source>
        <dbReference type="ARBA" id="ARBA00022989"/>
    </source>
</evidence>